<sequence length="64" mass="7543">MPRPDDRLLTVPEVLTVLNGISRRTFYRWRELGKAPACIQYPNDELRVRRSDLEAWLDSLREAS</sequence>
<reference evidence="2 3" key="1">
    <citation type="journal article" date="2019" name="Int. J. Syst. Evol. Microbiol.">
        <title>The Global Catalogue of Microorganisms (GCM) 10K type strain sequencing project: providing services to taxonomists for standard genome sequencing and annotation.</title>
        <authorList>
            <consortium name="The Broad Institute Genomics Platform"/>
            <consortium name="The Broad Institute Genome Sequencing Center for Infectious Disease"/>
            <person name="Wu L."/>
            <person name="Ma J."/>
        </authorList>
    </citation>
    <scope>NUCLEOTIDE SEQUENCE [LARGE SCALE GENOMIC DNA]</scope>
    <source>
        <strain evidence="2 3">JCM 3106</strain>
    </source>
</reference>
<feature type="domain" description="Helix-turn-helix" evidence="1">
    <location>
        <begin position="8"/>
        <end position="59"/>
    </location>
</feature>
<dbReference type="InterPro" id="IPR009061">
    <property type="entry name" value="DNA-bd_dom_put_sf"/>
</dbReference>
<evidence type="ECO:0000313" key="3">
    <source>
        <dbReference type="Proteomes" id="UP001499930"/>
    </source>
</evidence>
<gene>
    <name evidence="2" type="ORF">GCM10017559_49740</name>
</gene>
<evidence type="ECO:0000313" key="2">
    <source>
        <dbReference type="EMBL" id="GAA3019607.1"/>
    </source>
</evidence>
<protein>
    <submittedName>
        <fullName evidence="2">Helix-turn-helix domain-containing protein</fullName>
    </submittedName>
</protein>
<dbReference type="Pfam" id="PF12728">
    <property type="entry name" value="HTH_17"/>
    <property type="match status" value="1"/>
</dbReference>
<keyword evidence="3" id="KW-1185">Reference proteome</keyword>
<dbReference type="InterPro" id="IPR041657">
    <property type="entry name" value="HTH_17"/>
</dbReference>
<organism evidence="2 3">
    <name type="scientific">Streptosporangium longisporum</name>
    <dbReference type="NCBI Taxonomy" id="46187"/>
    <lineage>
        <taxon>Bacteria</taxon>
        <taxon>Bacillati</taxon>
        <taxon>Actinomycetota</taxon>
        <taxon>Actinomycetes</taxon>
        <taxon>Streptosporangiales</taxon>
        <taxon>Streptosporangiaceae</taxon>
        <taxon>Streptosporangium</taxon>
    </lineage>
</organism>
<dbReference type="Proteomes" id="UP001499930">
    <property type="component" value="Unassembled WGS sequence"/>
</dbReference>
<proteinExistence type="predicted"/>
<name>A0ABN3Y5E5_9ACTN</name>
<evidence type="ECO:0000259" key="1">
    <source>
        <dbReference type="Pfam" id="PF12728"/>
    </source>
</evidence>
<comment type="caution">
    <text evidence="2">The sequence shown here is derived from an EMBL/GenBank/DDBJ whole genome shotgun (WGS) entry which is preliminary data.</text>
</comment>
<accession>A0ABN3Y5E5</accession>
<dbReference type="SUPFAM" id="SSF46955">
    <property type="entry name" value="Putative DNA-binding domain"/>
    <property type="match status" value="1"/>
</dbReference>
<dbReference type="RefSeq" id="WP_344899357.1">
    <property type="nucleotide sequence ID" value="NZ_BAAAWD010000014.1"/>
</dbReference>
<dbReference type="EMBL" id="BAAAWD010000014">
    <property type="protein sequence ID" value="GAA3019607.1"/>
    <property type="molecule type" value="Genomic_DNA"/>
</dbReference>